<organism evidence="2 3">
    <name type="scientific">Burkholderia multivorans</name>
    <dbReference type="NCBI Taxonomy" id="87883"/>
    <lineage>
        <taxon>Bacteria</taxon>
        <taxon>Pseudomonadati</taxon>
        <taxon>Pseudomonadota</taxon>
        <taxon>Betaproteobacteria</taxon>
        <taxon>Burkholderiales</taxon>
        <taxon>Burkholderiaceae</taxon>
        <taxon>Burkholderia</taxon>
        <taxon>Burkholderia cepacia complex</taxon>
    </lineage>
</organism>
<protein>
    <submittedName>
        <fullName evidence="2">Uncharacterized protein</fullName>
    </submittedName>
</protein>
<dbReference type="EMBL" id="PVGH01000033">
    <property type="protein sequence ID" value="PRF64001.1"/>
    <property type="molecule type" value="Genomic_DNA"/>
</dbReference>
<evidence type="ECO:0000313" key="3">
    <source>
        <dbReference type="Proteomes" id="UP000238982"/>
    </source>
</evidence>
<comment type="caution">
    <text evidence="2">The sequence shown here is derived from an EMBL/GenBank/DDBJ whole genome shotgun (WGS) entry which is preliminary data.</text>
</comment>
<evidence type="ECO:0000256" key="1">
    <source>
        <dbReference type="SAM" id="MobiDB-lite"/>
    </source>
</evidence>
<feature type="region of interest" description="Disordered" evidence="1">
    <location>
        <begin position="48"/>
        <end position="73"/>
    </location>
</feature>
<accession>A0A2S9MXC9</accession>
<dbReference type="Proteomes" id="UP000238982">
    <property type="component" value="Unassembled WGS sequence"/>
</dbReference>
<evidence type="ECO:0000313" key="2">
    <source>
        <dbReference type="EMBL" id="PRF64001.1"/>
    </source>
</evidence>
<dbReference type="RefSeq" id="WP_105795423.1">
    <property type="nucleotide sequence ID" value="NZ_JAHPLO010000020.1"/>
</dbReference>
<reference evidence="2 3" key="1">
    <citation type="submission" date="2018-03" db="EMBL/GenBank/DDBJ databases">
        <authorList>
            <person name="Keele B.F."/>
        </authorList>
    </citation>
    <scope>NUCLEOTIDE SEQUENCE [LARGE SCALE GENOMIC DNA]</scope>
    <source>
        <strain evidence="2 3">AU19729</strain>
    </source>
</reference>
<proteinExistence type="predicted"/>
<gene>
    <name evidence="2" type="ORF">C6Q15_06475</name>
</gene>
<dbReference type="AlphaFoldDB" id="A0A2S9MXC9"/>
<sequence length="94" mass="9807">MIKTLAVCTALGIAAVALPRFYDPVASRPASAHRLASDTGRVRLRHADVAESARAPSSSDADDRLQAAAAQGDAQPRVVTLGIANAGWSDLFNH</sequence>
<name>A0A2S9MXC9_9BURK</name>